<evidence type="ECO:0000313" key="3">
    <source>
        <dbReference type="Proteomes" id="UP000289857"/>
    </source>
</evidence>
<evidence type="ECO:0000313" key="2">
    <source>
        <dbReference type="EMBL" id="RXR22988.1"/>
    </source>
</evidence>
<dbReference type="AlphaFoldDB" id="A0A4Q1K9G5"/>
<keyword evidence="3" id="KW-1185">Reference proteome</keyword>
<sequence>MKKKVIQFLILGNIFAQAQTKMSATFQGSYDWGKKFALTNCQGTYLTELHWLPRVKTSFELGFEYSQPQFRSYTLSSMELDIFRKSINLLGIQYEKQNWELSARIQPEWSSYNNSGMRWNQLLGGVAIKFKFLKSNQLQLGIQKSTLWGAAKWYPQIAWLGHQGHWKWEIGFPKTKLTFYDVINRWEIIAQQNGSRFKSTKDDANGIIHGDYFSYSSTAVKGSFQHQFDRYFSVELHAGYLFSQTFSTWNASSESTQLVKENGLTTGVSIKFKY</sequence>
<protein>
    <recommendedName>
        <fullName evidence="4">Protochlamydia outer membrane protein domain-containing protein</fullName>
    </recommendedName>
</protein>
<gene>
    <name evidence="2" type="ORF">EQG61_07070</name>
</gene>
<organism evidence="2 3">
    <name type="scientific">Flavobacterium stagni</name>
    <dbReference type="NCBI Taxonomy" id="2506421"/>
    <lineage>
        <taxon>Bacteria</taxon>
        <taxon>Pseudomonadati</taxon>
        <taxon>Bacteroidota</taxon>
        <taxon>Flavobacteriia</taxon>
        <taxon>Flavobacteriales</taxon>
        <taxon>Flavobacteriaceae</taxon>
        <taxon>Flavobacterium</taxon>
    </lineage>
</organism>
<proteinExistence type="predicted"/>
<keyword evidence="1" id="KW-0732">Signal</keyword>
<accession>A0A4Q1K9G5</accession>
<feature type="chain" id="PRO_5020550161" description="Protochlamydia outer membrane protein domain-containing protein" evidence="1">
    <location>
        <begin position="19"/>
        <end position="274"/>
    </location>
</feature>
<name>A0A4Q1K9G5_9FLAO</name>
<feature type="signal peptide" evidence="1">
    <location>
        <begin position="1"/>
        <end position="18"/>
    </location>
</feature>
<dbReference type="OrthoDB" id="1375732at2"/>
<evidence type="ECO:0000256" key="1">
    <source>
        <dbReference type="SAM" id="SignalP"/>
    </source>
</evidence>
<dbReference type="RefSeq" id="WP_129461218.1">
    <property type="nucleotide sequence ID" value="NZ_SBKN01000003.1"/>
</dbReference>
<dbReference type="Proteomes" id="UP000289857">
    <property type="component" value="Unassembled WGS sequence"/>
</dbReference>
<reference evidence="3" key="1">
    <citation type="submission" date="2019-01" db="EMBL/GenBank/DDBJ databases">
        <title>Cytophagaceae bacterium strain CAR-16.</title>
        <authorList>
            <person name="Chen W.-M."/>
        </authorList>
    </citation>
    <scope>NUCLEOTIDE SEQUENCE [LARGE SCALE GENOMIC DNA]</scope>
    <source>
        <strain evidence="3">WWJ-16</strain>
    </source>
</reference>
<dbReference type="EMBL" id="SBKN01000003">
    <property type="protein sequence ID" value="RXR22988.1"/>
    <property type="molecule type" value="Genomic_DNA"/>
</dbReference>
<evidence type="ECO:0008006" key="4">
    <source>
        <dbReference type="Google" id="ProtNLM"/>
    </source>
</evidence>
<comment type="caution">
    <text evidence="2">The sequence shown here is derived from an EMBL/GenBank/DDBJ whole genome shotgun (WGS) entry which is preliminary data.</text>
</comment>